<evidence type="ECO:0000256" key="2">
    <source>
        <dbReference type="SAM" id="SignalP"/>
    </source>
</evidence>
<feature type="region of interest" description="Disordered" evidence="1">
    <location>
        <begin position="31"/>
        <end position="60"/>
    </location>
</feature>
<evidence type="ECO:0000313" key="4">
    <source>
        <dbReference type="Proteomes" id="UP000573001"/>
    </source>
</evidence>
<feature type="signal peptide" evidence="2">
    <location>
        <begin position="1"/>
        <end position="26"/>
    </location>
</feature>
<evidence type="ECO:0008006" key="5">
    <source>
        <dbReference type="Google" id="ProtNLM"/>
    </source>
</evidence>
<gene>
    <name evidence="3" type="ORF">HP507_10770</name>
</gene>
<feature type="compositionally biased region" description="Low complexity" evidence="1">
    <location>
        <begin position="401"/>
        <end position="413"/>
    </location>
</feature>
<keyword evidence="4" id="KW-1185">Reference proteome</keyword>
<feature type="region of interest" description="Disordered" evidence="1">
    <location>
        <begin position="401"/>
        <end position="422"/>
    </location>
</feature>
<dbReference type="Proteomes" id="UP000573001">
    <property type="component" value="Unassembled WGS sequence"/>
</dbReference>
<accession>A0ABX2MA27</accession>
<organism evidence="3 4">
    <name type="scientific">Curtobacterium pusillum</name>
    <dbReference type="NCBI Taxonomy" id="69373"/>
    <lineage>
        <taxon>Bacteria</taxon>
        <taxon>Bacillati</taxon>
        <taxon>Actinomycetota</taxon>
        <taxon>Actinomycetes</taxon>
        <taxon>Micrococcales</taxon>
        <taxon>Microbacteriaceae</taxon>
        <taxon>Curtobacterium</taxon>
    </lineage>
</organism>
<feature type="compositionally biased region" description="Basic and acidic residues" evidence="1">
    <location>
        <begin position="35"/>
        <end position="52"/>
    </location>
</feature>
<dbReference type="EMBL" id="JABMCE010000079">
    <property type="protein sequence ID" value="NUU14313.1"/>
    <property type="molecule type" value="Genomic_DNA"/>
</dbReference>
<dbReference type="RefSeq" id="WP_175351788.1">
    <property type="nucleotide sequence ID" value="NZ_BAAAWQ010000001.1"/>
</dbReference>
<sequence length="579" mass="61180">MTVRSAAARKPIVAVVLVVLAVTALATGAAPAAADEQHGRADDSTSIERDPAEAVADDEVAPHEARVSMSVPVNVRVTTSESGFTVYATPRCSGVKSCSSWIHFPGIDEKEKSTTNGYFIRWGDWQEGTSRTGHVHTYARDIFGYGWYTNGSTSLGVVTRPYTARPITARLYGQDDELRSVTIVGTATPTATIRRGGVVVAAADRNGNWSTAVNGLPVGTSTLTFQQYVGETYRDQVSVSVTFRERNLLAGVSGANTTVVAGSVATVYGHLRALADVTTPLSRATVQLSAPAGSTFADVPSTIRGEYRTSPSGAWTPFASDDLHNGSVSTDGRTATFDWVPTRSDWTLRAGTELRFGITVRASESASGNGSFRMTAVGSAPQGAFDATGATPVTFEQPQLSPVSVTEPTTVTPDASNRFGGTATPGATFEVVDGSGTVIVPGGPFLVGPDGRWTFEHVVPTGSTEFRFAVRQTAFGKTETSRVFTIPADTLHEVRVTTTSVRAGEENTFVGTATPGATYRVLNAWGTEIVAGGPFTIDGYGRWVFDRVVSKGAKEFSFKLEIEKAGRTVTSPLFTIPAA</sequence>
<feature type="chain" id="PRO_5046207516" description="Bacterial Ig domain-containing protein" evidence="2">
    <location>
        <begin position="27"/>
        <end position="579"/>
    </location>
</feature>
<protein>
    <recommendedName>
        <fullName evidence="5">Bacterial Ig domain-containing protein</fullName>
    </recommendedName>
</protein>
<comment type="caution">
    <text evidence="3">The sequence shown here is derived from an EMBL/GenBank/DDBJ whole genome shotgun (WGS) entry which is preliminary data.</text>
</comment>
<evidence type="ECO:0000313" key="3">
    <source>
        <dbReference type="EMBL" id="NUU14313.1"/>
    </source>
</evidence>
<proteinExistence type="predicted"/>
<name>A0ABX2MA27_9MICO</name>
<evidence type="ECO:0000256" key="1">
    <source>
        <dbReference type="SAM" id="MobiDB-lite"/>
    </source>
</evidence>
<reference evidence="3 4" key="1">
    <citation type="submission" date="2020-05" db="EMBL/GenBank/DDBJ databases">
        <title>Genome Sequencing of Type Strains.</title>
        <authorList>
            <person name="Lemaire J.F."/>
            <person name="Inderbitzin P."/>
            <person name="Gregorio O.A."/>
            <person name="Collins S.B."/>
            <person name="Wespe N."/>
            <person name="Knight-Connoni V."/>
        </authorList>
    </citation>
    <scope>NUCLEOTIDE SEQUENCE [LARGE SCALE GENOMIC DNA]</scope>
    <source>
        <strain evidence="3 4">ATCC 19096</strain>
    </source>
</reference>
<keyword evidence="2" id="KW-0732">Signal</keyword>